<protein>
    <submittedName>
        <fullName evidence="1">Uncharacterized protein</fullName>
    </submittedName>
</protein>
<reference evidence="1" key="1">
    <citation type="submission" date="2023-08" db="EMBL/GenBank/DDBJ databases">
        <title>A de novo genome assembly of Solanum verrucosum Schlechtendal, a Mexican diploid species geographically isolated from the other diploid A-genome species in potato relatives.</title>
        <authorList>
            <person name="Hosaka K."/>
        </authorList>
    </citation>
    <scope>NUCLEOTIDE SEQUENCE</scope>
    <source>
        <tissue evidence="1">Young leaves</tissue>
    </source>
</reference>
<dbReference type="Proteomes" id="UP001234989">
    <property type="component" value="Chromosome 3"/>
</dbReference>
<dbReference type="AlphaFoldDB" id="A0AAF0TLH1"/>
<keyword evidence="2" id="KW-1185">Reference proteome</keyword>
<accession>A0AAF0TLH1</accession>
<organism evidence="1 2">
    <name type="scientific">Solanum verrucosum</name>
    <dbReference type="NCBI Taxonomy" id="315347"/>
    <lineage>
        <taxon>Eukaryota</taxon>
        <taxon>Viridiplantae</taxon>
        <taxon>Streptophyta</taxon>
        <taxon>Embryophyta</taxon>
        <taxon>Tracheophyta</taxon>
        <taxon>Spermatophyta</taxon>
        <taxon>Magnoliopsida</taxon>
        <taxon>eudicotyledons</taxon>
        <taxon>Gunneridae</taxon>
        <taxon>Pentapetalae</taxon>
        <taxon>asterids</taxon>
        <taxon>lamiids</taxon>
        <taxon>Solanales</taxon>
        <taxon>Solanaceae</taxon>
        <taxon>Solanoideae</taxon>
        <taxon>Solaneae</taxon>
        <taxon>Solanum</taxon>
    </lineage>
</organism>
<dbReference type="EMBL" id="CP133614">
    <property type="protein sequence ID" value="WMV19628.1"/>
    <property type="molecule type" value="Genomic_DNA"/>
</dbReference>
<evidence type="ECO:0000313" key="2">
    <source>
        <dbReference type="Proteomes" id="UP001234989"/>
    </source>
</evidence>
<evidence type="ECO:0000313" key="1">
    <source>
        <dbReference type="EMBL" id="WMV19628.1"/>
    </source>
</evidence>
<sequence>MLQVFLRSTRLRFFGAGGEDACSGGIHLWSAYLLSHLFFLDGVFRGVFVRGDTKELQGSILCNYHLSIQMAPFESLYGRHCHTLICWFEASEPRLRGTSLFQKALDRVKAPFSQELYLGDQAQDVTSVSTHV</sequence>
<gene>
    <name evidence="1" type="ORF">MTR67_013013</name>
</gene>
<name>A0AAF0TLH1_SOLVR</name>
<proteinExistence type="predicted"/>